<comment type="caution">
    <text evidence="1">The sequence shown here is derived from an EMBL/GenBank/DDBJ whole genome shotgun (WGS) entry which is preliminary data.</text>
</comment>
<dbReference type="PROSITE" id="PS51257">
    <property type="entry name" value="PROKAR_LIPOPROTEIN"/>
    <property type="match status" value="1"/>
</dbReference>
<reference evidence="1 2" key="1">
    <citation type="submission" date="2019-12" db="EMBL/GenBank/DDBJ databases">
        <title>A genome sequence resource for the geographically widespread anthracnose pathogen Colletotrichum asianum.</title>
        <authorList>
            <person name="Meng Y."/>
        </authorList>
    </citation>
    <scope>NUCLEOTIDE SEQUENCE [LARGE SCALE GENOMIC DNA]</scope>
    <source>
        <strain evidence="1 2">ICMP 18580</strain>
    </source>
</reference>
<gene>
    <name evidence="1" type="ORF">GQ607_007972</name>
</gene>
<organism evidence="1 2">
    <name type="scientific">Colletotrichum asianum</name>
    <dbReference type="NCBI Taxonomy" id="702518"/>
    <lineage>
        <taxon>Eukaryota</taxon>
        <taxon>Fungi</taxon>
        <taxon>Dikarya</taxon>
        <taxon>Ascomycota</taxon>
        <taxon>Pezizomycotina</taxon>
        <taxon>Sordariomycetes</taxon>
        <taxon>Hypocreomycetidae</taxon>
        <taxon>Glomerellales</taxon>
        <taxon>Glomerellaceae</taxon>
        <taxon>Colletotrichum</taxon>
        <taxon>Colletotrichum gloeosporioides species complex</taxon>
    </lineage>
</organism>
<dbReference type="EMBL" id="WOWK01000041">
    <property type="protein sequence ID" value="KAF0324801.1"/>
    <property type="molecule type" value="Genomic_DNA"/>
</dbReference>
<proteinExistence type="predicted"/>
<sequence length="151" mass="16389">MRSTISNTWGPKKSVLKGRFQSGSVALAGSQGCLLERVHVNIVGYLDAPTAPLLKSRSGRTKCLQVIWYRKDQGAAEGWCAAYDVTNYVWPSLIQSKGQNVVLGCDAARLGVKVDHETASGQDHAYYVPLVLSFIASRKARSGHSGEFGYV</sequence>
<evidence type="ECO:0000313" key="2">
    <source>
        <dbReference type="Proteomes" id="UP000434172"/>
    </source>
</evidence>
<evidence type="ECO:0000313" key="1">
    <source>
        <dbReference type="EMBL" id="KAF0324801.1"/>
    </source>
</evidence>
<dbReference type="AlphaFoldDB" id="A0A8H3WFI2"/>
<name>A0A8H3WFI2_9PEZI</name>
<dbReference type="Proteomes" id="UP000434172">
    <property type="component" value="Unassembled WGS sequence"/>
</dbReference>
<accession>A0A8H3WFI2</accession>
<keyword evidence="2" id="KW-1185">Reference proteome</keyword>
<protein>
    <submittedName>
        <fullName evidence="1">Uncharacterized protein</fullName>
    </submittedName>
</protein>